<name>A0AAD0U6F3_9GAMM</name>
<dbReference type="AlphaFoldDB" id="A0AAD0U6F3"/>
<sequence length="243" mass="26095">MSFIIKDKVAFVTGANRGIGKAIVESLLQHGAKKVYLGVRNPESTKALEKQYGEKVATIQTDISSTDSVNKAAAEATDVDLVVNNAGIMLSTTPLAENIFESLAREIDVNVYGLVRIANAFAKALERNKGALVQLNSVVSMKNFLQETTYSASKAASYSITQGLKDAFAEKGVQVLSVHPGPIETDMGKRAGFDNLASAESVSEGIIDSLEKGDFLLFPDDMAKMIEGAYQSYADNIILKDFS</sequence>
<dbReference type="PRINTS" id="PR00081">
    <property type="entry name" value="GDHRDH"/>
</dbReference>
<evidence type="ECO:0000256" key="2">
    <source>
        <dbReference type="ARBA" id="ARBA00023002"/>
    </source>
</evidence>
<evidence type="ECO:0000256" key="3">
    <source>
        <dbReference type="RuleBase" id="RU000363"/>
    </source>
</evidence>
<evidence type="ECO:0000313" key="5">
    <source>
        <dbReference type="Proteomes" id="UP000279995"/>
    </source>
</evidence>
<dbReference type="NCBIfam" id="NF006120">
    <property type="entry name" value="PRK08264.1-6"/>
    <property type="match status" value="1"/>
</dbReference>
<reference evidence="4 5" key="1">
    <citation type="submission" date="2018-10" db="EMBL/GenBank/DDBJ databases">
        <title>Complete Genome Sequence and Transcriptomic Profiles of a Marine Bacterium, Pseudoalteromonas agarivorans Hao 2018.</title>
        <authorList>
            <person name="Hao L."/>
        </authorList>
    </citation>
    <scope>NUCLEOTIDE SEQUENCE [LARGE SCALE GENOMIC DNA]</scope>
    <source>
        <strain evidence="4 5">Hao 2018</strain>
    </source>
</reference>
<gene>
    <name evidence="4" type="ORF">D9T18_19425</name>
</gene>
<evidence type="ECO:0000313" key="4">
    <source>
        <dbReference type="EMBL" id="AYM88845.1"/>
    </source>
</evidence>
<dbReference type="SUPFAM" id="SSF51735">
    <property type="entry name" value="NAD(P)-binding Rossmann-fold domains"/>
    <property type="match status" value="1"/>
</dbReference>
<dbReference type="Proteomes" id="UP000279995">
    <property type="component" value="Chromosome II"/>
</dbReference>
<comment type="similarity">
    <text evidence="1 3">Belongs to the short-chain dehydrogenases/reductases (SDR) family.</text>
</comment>
<dbReference type="PANTHER" id="PTHR44169:SF6">
    <property type="entry name" value="NADPH-DEPENDENT 1-ACYLDIHYDROXYACETONE PHOSPHATE REDUCTASE"/>
    <property type="match status" value="1"/>
</dbReference>
<dbReference type="Gene3D" id="3.40.50.720">
    <property type="entry name" value="NAD(P)-binding Rossmann-like Domain"/>
    <property type="match status" value="1"/>
</dbReference>
<organism evidence="4 5">
    <name type="scientific">Pseudoalteromonas agarivorans</name>
    <dbReference type="NCBI Taxonomy" id="176102"/>
    <lineage>
        <taxon>Bacteria</taxon>
        <taxon>Pseudomonadati</taxon>
        <taxon>Pseudomonadota</taxon>
        <taxon>Gammaproteobacteria</taxon>
        <taxon>Alteromonadales</taxon>
        <taxon>Pseudoalteromonadaceae</taxon>
        <taxon>Pseudoalteromonas</taxon>
    </lineage>
</organism>
<accession>A0AAD0U6F3</accession>
<dbReference type="PRINTS" id="PR00080">
    <property type="entry name" value="SDRFAMILY"/>
</dbReference>
<dbReference type="PANTHER" id="PTHR44169">
    <property type="entry name" value="NADPH-DEPENDENT 1-ACYLDIHYDROXYACETONE PHOSPHATE REDUCTASE"/>
    <property type="match status" value="1"/>
</dbReference>
<dbReference type="GO" id="GO:0016491">
    <property type="term" value="F:oxidoreductase activity"/>
    <property type="evidence" value="ECO:0007669"/>
    <property type="project" value="UniProtKB-KW"/>
</dbReference>
<dbReference type="Pfam" id="PF00106">
    <property type="entry name" value="adh_short"/>
    <property type="match status" value="1"/>
</dbReference>
<proteinExistence type="inferred from homology"/>
<dbReference type="InterPro" id="IPR036291">
    <property type="entry name" value="NAD(P)-bd_dom_sf"/>
</dbReference>
<dbReference type="RefSeq" id="WP_054982017.1">
    <property type="nucleotide sequence ID" value="NZ_CP033066.1"/>
</dbReference>
<dbReference type="EMBL" id="CP033066">
    <property type="protein sequence ID" value="AYM88845.1"/>
    <property type="molecule type" value="Genomic_DNA"/>
</dbReference>
<evidence type="ECO:0000256" key="1">
    <source>
        <dbReference type="ARBA" id="ARBA00006484"/>
    </source>
</evidence>
<protein>
    <submittedName>
        <fullName evidence="4">SDR family NAD(P)-dependent oxidoreductase</fullName>
    </submittedName>
</protein>
<dbReference type="InterPro" id="IPR002347">
    <property type="entry name" value="SDR_fam"/>
</dbReference>
<keyword evidence="2" id="KW-0560">Oxidoreductase</keyword>